<feature type="active site" evidence="5 6">
    <location>
        <position position="320"/>
    </location>
</feature>
<dbReference type="SMART" id="SM00448">
    <property type="entry name" value="REC"/>
    <property type="match status" value="1"/>
</dbReference>
<dbReference type="SUPFAM" id="SSF52172">
    <property type="entry name" value="CheY-like"/>
    <property type="match status" value="1"/>
</dbReference>
<dbReference type="InterPro" id="IPR001789">
    <property type="entry name" value="Sig_transdc_resp-reg_receiver"/>
</dbReference>
<keyword evidence="3 5" id="KW-0378">Hydrolase</keyword>
<evidence type="ECO:0000256" key="3">
    <source>
        <dbReference type="ARBA" id="ARBA00022801"/>
    </source>
</evidence>
<dbReference type="GO" id="GO:0008984">
    <property type="term" value="F:protein-glutamate methylesterase activity"/>
    <property type="evidence" value="ECO:0007669"/>
    <property type="project" value="UniProtKB-UniRule"/>
</dbReference>
<evidence type="ECO:0000313" key="10">
    <source>
        <dbReference type="EMBL" id="QAB14943.1"/>
    </source>
</evidence>
<reference evidence="10 11" key="1">
    <citation type="journal article" date="2018" name="Environ. Microbiol.">
        <title>Genomes of ubiquitous marine and hypersaline Hydrogenovibrio, Thiomicrorhabdus and Thiomicrospira spp. encode a diversity of mechanisms to sustain chemolithoautotrophy in heterogeneous environments.</title>
        <authorList>
            <person name="Scott K.M."/>
            <person name="Williams J."/>
            <person name="Porter C.M.B."/>
            <person name="Russel S."/>
            <person name="Harmer T.L."/>
            <person name="Paul J.H."/>
            <person name="Antonen K.M."/>
            <person name="Bridges M.K."/>
            <person name="Camper G.J."/>
            <person name="Campla C.K."/>
            <person name="Casella L.G."/>
            <person name="Chase E."/>
            <person name="Conrad J.W."/>
            <person name="Cruz M.C."/>
            <person name="Dunlap D.S."/>
            <person name="Duran L."/>
            <person name="Fahsbender E.M."/>
            <person name="Goldsmith D.B."/>
            <person name="Keeley R.F."/>
            <person name="Kondoff M.R."/>
            <person name="Kussy B.I."/>
            <person name="Lane M.K."/>
            <person name="Lawler S."/>
            <person name="Leigh B.A."/>
            <person name="Lewis C."/>
            <person name="Lostal L.M."/>
            <person name="Marking D."/>
            <person name="Mancera P.A."/>
            <person name="McClenthan E.C."/>
            <person name="McIntyre E.A."/>
            <person name="Mine J.A."/>
            <person name="Modi S."/>
            <person name="Moore B.D."/>
            <person name="Morgan W.A."/>
            <person name="Nelson K.M."/>
            <person name="Nguyen K.N."/>
            <person name="Ogburn N."/>
            <person name="Parrino D.G."/>
            <person name="Pedapudi A.D."/>
            <person name="Pelham R.P."/>
            <person name="Preece A.M."/>
            <person name="Rampersad E.A."/>
            <person name="Richardson J.C."/>
            <person name="Rodgers C.M."/>
            <person name="Schaffer B.L."/>
            <person name="Sheridan N.E."/>
            <person name="Solone M.R."/>
            <person name="Staley Z.R."/>
            <person name="Tabuchi M."/>
            <person name="Waide R.J."/>
            <person name="Wanjugi P.W."/>
            <person name="Young S."/>
            <person name="Clum A."/>
            <person name="Daum C."/>
            <person name="Huntemann M."/>
            <person name="Ivanova N."/>
            <person name="Kyrpides N."/>
            <person name="Mikhailova N."/>
            <person name="Palaniappan K."/>
            <person name="Pillay M."/>
            <person name="Reddy T.B.K."/>
            <person name="Shapiro N."/>
            <person name="Stamatis D."/>
            <person name="Varghese N."/>
            <person name="Woyke T."/>
            <person name="Boden R."/>
            <person name="Freyermuth S.K."/>
            <person name="Kerfeld C.A."/>
        </authorList>
    </citation>
    <scope>NUCLEOTIDE SEQUENCE [LARGE SCALE GENOMIC DNA]</scope>
    <source>
        <strain evidence="10 11">JR-2</strain>
    </source>
</reference>
<dbReference type="PIRSF" id="PIRSF000876">
    <property type="entry name" value="RR_chemtxs_CheB"/>
    <property type="match status" value="1"/>
</dbReference>
<evidence type="ECO:0000256" key="4">
    <source>
        <dbReference type="ARBA" id="ARBA00048267"/>
    </source>
</evidence>
<evidence type="ECO:0000256" key="6">
    <source>
        <dbReference type="PROSITE-ProRule" id="PRU00050"/>
    </source>
</evidence>
<feature type="domain" description="Response regulatory" evidence="8">
    <location>
        <begin position="5"/>
        <end position="122"/>
    </location>
</feature>
<dbReference type="Gene3D" id="3.40.50.2300">
    <property type="match status" value="1"/>
</dbReference>
<dbReference type="Gene3D" id="3.40.50.180">
    <property type="entry name" value="Methylesterase CheB, C-terminal domain"/>
    <property type="match status" value="1"/>
</dbReference>
<comment type="PTM">
    <text evidence="5">Phosphorylated by CheA. Phosphorylation of the N-terminal regulatory domain activates the methylesterase activity.</text>
</comment>
<comment type="domain">
    <text evidence="5">Contains a C-terminal catalytic domain, and an N-terminal region which modulates catalytic activity.</text>
</comment>
<feature type="active site" evidence="5 6">
    <location>
        <position position="198"/>
    </location>
</feature>
<dbReference type="PROSITE" id="PS50122">
    <property type="entry name" value="CHEB"/>
    <property type="match status" value="1"/>
</dbReference>
<proteinExistence type="inferred from homology"/>
<dbReference type="GO" id="GO:0000156">
    <property type="term" value="F:phosphorelay response regulator activity"/>
    <property type="evidence" value="ECO:0007669"/>
    <property type="project" value="InterPro"/>
</dbReference>
<dbReference type="PROSITE" id="PS50110">
    <property type="entry name" value="RESPONSE_REGULATORY"/>
    <property type="match status" value="1"/>
</dbReference>
<comment type="similarity">
    <text evidence="5">Belongs to the CheB family.</text>
</comment>
<keyword evidence="2 5" id="KW-0145">Chemotaxis</keyword>
<dbReference type="HAMAP" id="MF_00099">
    <property type="entry name" value="CheB_chemtxs"/>
    <property type="match status" value="1"/>
</dbReference>
<dbReference type="EC" id="3.5.1.44" evidence="5"/>
<evidence type="ECO:0000259" key="8">
    <source>
        <dbReference type="PROSITE" id="PS50110"/>
    </source>
</evidence>
<evidence type="ECO:0000256" key="5">
    <source>
        <dbReference type="HAMAP-Rule" id="MF_00099"/>
    </source>
</evidence>
<name>A0A410H201_9GAMM</name>
<dbReference type="RefSeq" id="WP_029937590.1">
    <property type="nucleotide sequence ID" value="NZ_CP035033.1"/>
</dbReference>
<dbReference type="AlphaFoldDB" id="A0A410H201"/>
<dbReference type="InterPro" id="IPR011006">
    <property type="entry name" value="CheY-like_superfamily"/>
</dbReference>
<dbReference type="CDD" id="cd16432">
    <property type="entry name" value="CheB_Rec"/>
    <property type="match status" value="1"/>
</dbReference>
<dbReference type="KEGG" id="htr:EPV75_04260"/>
<comment type="catalytic activity">
    <reaction evidence="5">
        <text>L-glutaminyl-[protein] + H2O = L-glutamyl-[protein] + NH4(+)</text>
        <dbReference type="Rhea" id="RHEA:16441"/>
        <dbReference type="Rhea" id="RHEA-COMP:10207"/>
        <dbReference type="Rhea" id="RHEA-COMP:10208"/>
        <dbReference type="ChEBI" id="CHEBI:15377"/>
        <dbReference type="ChEBI" id="CHEBI:28938"/>
        <dbReference type="ChEBI" id="CHEBI:29973"/>
        <dbReference type="ChEBI" id="CHEBI:30011"/>
        <dbReference type="EC" id="3.5.1.44"/>
    </reaction>
</comment>
<evidence type="ECO:0000256" key="2">
    <source>
        <dbReference type="ARBA" id="ARBA00022500"/>
    </source>
</evidence>
<feature type="modified residue" description="4-aspartylphosphate" evidence="5 7">
    <location>
        <position position="56"/>
    </location>
</feature>
<gene>
    <name evidence="5" type="primary">cheB</name>
    <name evidence="10" type="ORF">EPV75_04260</name>
</gene>
<dbReference type="NCBIfam" id="NF009206">
    <property type="entry name" value="PRK12555.1"/>
    <property type="match status" value="1"/>
</dbReference>
<comment type="subcellular location">
    <subcellularLocation>
        <location evidence="5">Cytoplasm</location>
    </subcellularLocation>
</comment>
<keyword evidence="11" id="KW-1185">Reference proteome</keyword>
<dbReference type="GO" id="GO:0050568">
    <property type="term" value="F:protein-glutamine glutaminase activity"/>
    <property type="evidence" value="ECO:0007669"/>
    <property type="project" value="UniProtKB-UniRule"/>
</dbReference>
<dbReference type="InterPro" id="IPR035909">
    <property type="entry name" value="CheB_C"/>
</dbReference>
<dbReference type="InterPro" id="IPR000673">
    <property type="entry name" value="Sig_transdc_resp-reg_Me-estase"/>
</dbReference>
<dbReference type="NCBIfam" id="NF001965">
    <property type="entry name" value="PRK00742.1"/>
    <property type="match status" value="1"/>
</dbReference>
<evidence type="ECO:0000256" key="1">
    <source>
        <dbReference type="ARBA" id="ARBA00022490"/>
    </source>
</evidence>
<dbReference type="PANTHER" id="PTHR42872:SF6">
    <property type="entry name" value="PROTEIN-GLUTAMATE METHYLESTERASE_PROTEIN-GLUTAMINE GLUTAMINASE"/>
    <property type="match status" value="1"/>
</dbReference>
<dbReference type="GO" id="GO:0005737">
    <property type="term" value="C:cytoplasm"/>
    <property type="evidence" value="ECO:0007669"/>
    <property type="project" value="UniProtKB-SubCell"/>
</dbReference>
<dbReference type="Proteomes" id="UP000285478">
    <property type="component" value="Chromosome"/>
</dbReference>
<dbReference type="CDD" id="cd17541">
    <property type="entry name" value="REC_CheB-like"/>
    <property type="match status" value="1"/>
</dbReference>
<comment type="function">
    <text evidence="5">Involved in chemotaxis. Part of a chemotaxis signal transduction system that modulates chemotaxis in response to various stimuli. Catalyzes the demethylation of specific methylglutamate residues introduced into the chemoreceptors (methyl-accepting chemotaxis proteins or MCP) by CheR. Also mediates the irreversible deamidation of specific glutamine residues to glutamic acid.</text>
</comment>
<feature type="domain" description="CheB-type methylesterase" evidence="9">
    <location>
        <begin position="186"/>
        <end position="377"/>
    </location>
</feature>
<dbReference type="Pfam" id="PF01339">
    <property type="entry name" value="CheB_methylest"/>
    <property type="match status" value="1"/>
</dbReference>
<evidence type="ECO:0000256" key="7">
    <source>
        <dbReference type="PROSITE-ProRule" id="PRU00169"/>
    </source>
</evidence>
<protein>
    <recommendedName>
        <fullName evidence="5">Protein-glutamate methylesterase/protein-glutamine glutaminase</fullName>
        <ecNumber evidence="5">3.1.1.61</ecNumber>
        <ecNumber evidence="5">3.5.1.44</ecNumber>
    </recommendedName>
</protein>
<evidence type="ECO:0000259" key="9">
    <source>
        <dbReference type="PROSITE" id="PS50122"/>
    </source>
</evidence>
<dbReference type="SUPFAM" id="SSF52738">
    <property type="entry name" value="Methylesterase CheB, C-terminal domain"/>
    <property type="match status" value="1"/>
</dbReference>
<dbReference type="GO" id="GO:0006935">
    <property type="term" value="P:chemotaxis"/>
    <property type="evidence" value="ECO:0007669"/>
    <property type="project" value="UniProtKB-UniRule"/>
</dbReference>
<dbReference type="Pfam" id="PF00072">
    <property type="entry name" value="Response_reg"/>
    <property type="match status" value="1"/>
</dbReference>
<accession>A0A410H201</accession>
<dbReference type="PANTHER" id="PTHR42872">
    <property type="entry name" value="PROTEIN-GLUTAMATE METHYLESTERASE/PROTEIN-GLUTAMINE GLUTAMINASE"/>
    <property type="match status" value="1"/>
</dbReference>
<sequence>MSKVKVLVVDDSALVRSMLQEMLGADPEIEVVGTASDPYDAREKVKELHPDVLTLDVEMPKMDGVTFLKNLMRLHPLPVVMVSTLTEKGADITFEALDLGAVDFVTKPKIDLAHTFEDYAVEIRTKVKTAAKVSRWQLERHYARYASNLKEKPIVLPSVRPAPSKSVAEKYSADVIVQKKSPSATSRISDKIIALGASTGGTEAIKEVLMRLPANTPAIVITQHIPATFSLPFAQRMDTVSEMTVVQAEDRQPILPGHVYIAPGDKHLLVEKAGGGYICRLNDGPPVNRHKPSVDVMFRTVVQNVGKNAVGVLLTGMGADGAKGMKELQEIGVPTIAQDEKTSVVWGMPGEAVKLGAADHVLPLGKVPEKILELVKK</sequence>
<keyword evidence="5 7" id="KW-0597">Phosphoprotein</keyword>
<comment type="catalytic activity">
    <reaction evidence="4 5">
        <text>[protein]-L-glutamate 5-O-methyl ester + H2O = L-glutamyl-[protein] + methanol + H(+)</text>
        <dbReference type="Rhea" id="RHEA:23236"/>
        <dbReference type="Rhea" id="RHEA-COMP:10208"/>
        <dbReference type="Rhea" id="RHEA-COMP:10311"/>
        <dbReference type="ChEBI" id="CHEBI:15377"/>
        <dbReference type="ChEBI" id="CHEBI:15378"/>
        <dbReference type="ChEBI" id="CHEBI:17790"/>
        <dbReference type="ChEBI" id="CHEBI:29973"/>
        <dbReference type="ChEBI" id="CHEBI:82795"/>
        <dbReference type="EC" id="3.1.1.61"/>
    </reaction>
</comment>
<feature type="active site" evidence="5 6">
    <location>
        <position position="224"/>
    </location>
</feature>
<dbReference type="EC" id="3.1.1.61" evidence="5"/>
<evidence type="ECO:0000313" key="11">
    <source>
        <dbReference type="Proteomes" id="UP000285478"/>
    </source>
</evidence>
<dbReference type="EMBL" id="CP035033">
    <property type="protein sequence ID" value="QAB14943.1"/>
    <property type="molecule type" value="Genomic_DNA"/>
</dbReference>
<organism evidence="10 11">
    <name type="scientific">Hydrogenovibrio thermophilus</name>
    <dbReference type="NCBI Taxonomy" id="265883"/>
    <lineage>
        <taxon>Bacteria</taxon>
        <taxon>Pseudomonadati</taxon>
        <taxon>Pseudomonadota</taxon>
        <taxon>Gammaproteobacteria</taxon>
        <taxon>Thiotrichales</taxon>
        <taxon>Piscirickettsiaceae</taxon>
        <taxon>Hydrogenovibrio</taxon>
    </lineage>
</organism>
<keyword evidence="1 5" id="KW-0963">Cytoplasm</keyword>
<dbReference type="InterPro" id="IPR008248">
    <property type="entry name" value="CheB-like"/>
</dbReference>